<evidence type="ECO:0000256" key="4">
    <source>
        <dbReference type="ARBA" id="ARBA00022833"/>
    </source>
</evidence>
<evidence type="ECO:0000256" key="3">
    <source>
        <dbReference type="ARBA" id="ARBA00022801"/>
    </source>
</evidence>
<gene>
    <name evidence="6" type="ORF">BKG82_21175</name>
    <name evidence="7" type="ORF">BKG84_16870</name>
</gene>
<evidence type="ECO:0000256" key="2">
    <source>
        <dbReference type="ARBA" id="ARBA00022723"/>
    </source>
</evidence>
<evidence type="ECO:0000313" key="6">
    <source>
        <dbReference type="EMBL" id="OHU51161.1"/>
    </source>
</evidence>
<evidence type="ECO:0000256" key="5">
    <source>
        <dbReference type="ARBA" id="ARBA00024029"/>
    </source>
</evidence>
<reference evidence="8 9" key="1">
    <citation type="submission" date="2016-10" db="EMBL/GenBank/DDBJ databases">
        <title>Evaluation of Human, Veterinary and Environmental Mycobacterium chelonae Isolates by Core Genome Phylogenomic Analysis, Targeted Gene Comparison, and Anti-microbial Susceptibility Patterns: A Tale of Mistaken Identities.</title>
        <authorList>
            <person name="Fogelson S.B."/>
            <person name="Camus A.C."/>
            <person name="Lorenz W."/>
            <person name="Vasireddy R."/>
            <person name="Vasireddy S."/>
            <person name="Smith T."/>
            <person name="Brown-Elliott B.A."/>
            <person name="Wallace R.J.Jr."/>
            <person name="Hasan N.A."/>
            <person name="Reischl U."/>
            <person name="Sanchez S."/>
        </authorList>
    </citation>
    <scope>NUCLEOTIDE SEQUENCE [LARGE SCALE GENOMIC DNA]</scope>
    <source>
        <strain evidence="6 9">15515</strain>
        <strain evidence="7 8">15518</strain>
    </source>
</reference>
<dbReference type="InterPro" id="IPR024087">
    <property type="entry name" value="Creatininase-like_sf"/>
</dbReference>
<keyword evidence="3" id="KW-0378">Hydrolase</keyword>
<keyword evidence="2" id="KW-0479">Metal-binding</keyword>
<dbReference type="Gene3D" id="3.40.50.10310">
    <property type="entry name" value="Creatininase"/>
    <property type="match status" value="1"/>
</dbReference>
<dbReference type="InterPro" id="IPR023871">
    <property type="entry name" value="MftE"/>
</dbReference>
<evidence type="ECO:0000256" key="1">
    <source>
        <dbReference type="ARBA" id="ARBA00001947"/>
    </source>
</evidence>
<keyword evidence="4" id="KW-0862">Zinc</keyword>
<dbReference type="NCBIfam" id="TIGR03964">
    <property type="entry name" value="mycofact_creat"/>
    <property type="match status" value="1"/>
</dbReference>
<keyword evidence="8" id="KW-1185">Reference proteome</keyword>
<dbReference type="EMBL" id="MLIQ01000023">
    <property type="protein sequence ID" value="OHU51161.1"/>
    <property type="molecule type" value="Genomic_DNA"/>
</dbReference>
<organism evidence="7 8">
    <name type="scientific">Mycobacteroides chelonae</name>
    <name type="common">Mycobacterium chelonae</name>
    <dbReference type="NCBI Taxonomy" id="1774"/>
    <lineage>
        <taxon>Bacteria</taxon>
        <taxon>Bacillati</taxon>
        <taxon>Actinomycetota</taxon>
        <taxon>Actinomycetes</taxon>
        <taxon>Mycobacteriales</taxon>
        <taxon>Mycobacteriaceae</taxon>
        <taxon>Mycobacteroides</taxon>
    </lineage>
</organism>
<dbReference type="PANTHER" id="PTHR35005">
    <property type="entry name" value="3-DEHYDRO-SCYLLO-INOSOSE HYDROLASE"/>
    <property type="match status" value="1"/>
</dbReference>
<name>A0A1S1M962_MYCCH</name>
<comment type="caution">
    <text evidence="7">The sequence shown here is derived from an EMBL/GenBank/DDBJ whole genome shotgun (WGS) entry which is preliminary data.</text>
</comment>
<dbReference type="GO" id="GO:0046872">
    <property type="term" value="F:metal ion binding"/>
    <property type="evidence" value="ECO:0007669"/>
    <property type="project" value="UniProtKB-KW"/>
</dbReference>
<dbReference type="GO" id="GO:0016811">
    <property type="term" value="F:hydrolase activity, acting on carbon-nitrogen (but not peptide) bonds, in linear amides"/>
    <property type="evidence" value="ECO:0007669"/>
    <property type="project" value="TreeGrafter"/>
</dbReference>
<dbReference type="RefSeq" id="WP_057967460.1">
    <property type="nucleotide sequence ID" value="NZ_CP050145.1"/>
</dbReference>
<evidence type="ECO:0000313" key="7">
    <source>
        <dbReference type="EMBL" id="OHU79810.1"/>
    </source>
</evidence>
<dbReference type="Proteomes" id="UP000179441">
    <property type="component" value="Unassembled WGS sequence"/>
</dbReference>
<proteinExistence type="inferred from homology"/>
<accession>A0A1S1M962</accession>
<dbReference type="SUPFAM" id="SSF102215">
    <property type="entry name" value="Creatininase"/>
    <property type="match status" value="1"/>
</dbReference>
<sequence>MNSAYHRRVAVPTVLSTAISPELADAAITLFTPLGSTEQHGPHLPLDTDTRIANAVATAAAGELAADTGQGRTALAPAIAYGSSGEHQSFAGTISIGTEALTQVLVEYARSATQWCRRIVFVNGHGGNIEATVSAVRLLRSEGRDIAWWACAVEGGDAHAGHVETSLLLHISPENVRREEVLAGNSAPLRELMAPMRAGGVAAVSAIGVLGDPTTASSQEGARMLATMTRQCADAVRRWTPDADGRLV</sequence>
<dbReference type="GO" id="GO:0009231">
    <property type="term" value="P:riboflavin biosynthetic process"/>
    <property type="evidence" value="ECO:0007669"/>
    <property type="project" value="TreeGrafter"/>
</dbReference>
<comment type="similarity">
    <text evidence="5">Belongs to the creatininase superfamily.</text>
</comment>
<comment type="cofactor">
    <cofactor evidence="1">
        <name>Zn(2+)</name>
        <dbReference type="ChEBI" id="CHEBI:29105"/>
    </cofactor>
</comment>
<dbReference type="Pfam" id="PF02633">
    <property type="entry name" value="Creatininase"/>
    <property type="match status" value="1"/>
</dbReference>
<dbReference type="PANTHER" id="PTHR35005:SF1">
    <property type="entry name" value="2-AMINO-5-FORMYLAMINO-6-RIBOSYLAMINOPYRIMIDIN-4(3H)-ONE 5'-MONOPHOSPHATE DEFORMYLASE"/>
    <property type="match status" value="1"/>
</dbReference>
<evidence type="ECO:0000313" key="8">
    <source>
        <dbReference type="Proteomes" id="UP000179441"/>
    </source>
</evidence>
<dbReference type="Proteomes" id="UP000180043">
    <property type="component" value="Unassembled WGS sequence"/>
</dbReference>
<dbReference type="AlphaFoldDB" id="A0A1S1M962"/>
<evidence type="ECO:0000313" key="9">
    <source>
        <dbReference type="Proteomes" id="UP000180043"/>
    </source>
</evidence>
<protein>
    <submittedName>
        <fullName evidence="7">Mycofactocin system creatininase family protein</fullName>
    </submittedName>
</protein>
<dbReference type="InterPro" id="IPR003785">
    <property type="entry name" value="Creatininase/forma_Hydrolase"/>
</dbReference>
<dbReference type="EMBL" id="MLIS01000001">
    <property type="protein sequence ID" value="OHU79810.1"/>
    <property type="molecule type" value="Genomic_DNA"/>
</dbReference>